<dbReference type="HOGENOM" id="CLU_860171_0_0_0"/>
<evidence type="ECO:0000259" key="6">
    <source>
        <dbReference type="Pfam" id="PF00188"/>
    </source>
</evidence>
<proteinExistence type="predicted"/>
<feature type="transmembrane region" description="Helical" evidence="5">
    <location>
        <begin position="6"/>
        <end position="24"/>
    </location>
</feature>
<dbReference type="RefSeq" id="WP_012872167.1">
    <property type="nucleotide sequence ID" value="NC_013523.1"/>
</dbReference>
<dbReference type="KEGG" id="sti:Sthe_1686"/>
<keyword evidence="8" id="KW-1185">Reference proteome</keyword>
<dbReference type="SUPFAM" id="SSF55797">
    <property type="entry name" value="PR-1-like"/>
    <property type="match status" value="1"/>
</dbReference>
<feature type="domain" description="SCP" evidence="6">
    <location>
        <begin position="204"/>
        <end position="319"/>
    </location>
</feature>
<dbReference type="Gene3D" id="3.40.33.10">
    <property type="entry name" value="CAP"/>
    <property type="match status" value="1"/>
</dbReference>
<accession>D1C4F3</accession>
<dbReference type="STRING" id="479434.Sthe_1686"/>
<dbReference type="GO" id="GO:0016020">
    <property type="term" value="C:membrane"/>
    <property type="evidence" value="ECO:0007669"/>
    <property type="project" value="UniProtKB-SubCell"/>
</dbReference>
<feature type="transmembrane region" description="Helical" evidence="5">
    <location>
        <begin position="68"/>
        <end position="94"/>
    </location>
</feature>
<dbReference type="InterPro" id="IPR014044">
    <property type="entry name" value="CAP_dom"/>
</dbReference>
<dbReference type="EMBL" id="CP001823">
    <property type="protein sequence ID" value="ACZ39120.1"/>
    <property type="molecule type" value="Genomic_DNA"/>
</dbReference>
<reference evidence="8" key="1">
    <citation type="submission" date="2009-11" db="EMBL/GenBank/DDBJ databases">
        <title>The complete chromosome 1 of Sphaerobacter thermophilus DSM 20745.</title>
        <authorList>
            <person name="Lucas S."/>
            <person name="Copeland A."/>
            <person name="Lapidus A."/>
            <person name="Glavina del Rio T."/>
            <person name="Dalin E."/>
            <person name="Tice H."/>
            <person name="Bruce D."/>
            <person name="Goodwin L."/>
            <person name="Pitluck S."/>
            <person name="Kyrpides N."/>
            <person name="Mavromatis K."/>
            <person name="Ivanova N."/>
            <person name="Mikhailova N."/>
            <person name="LaButti K.M."/>
            <person name="Clum A."/>
            <person name="Sun H.I."/>
            <person name="Brettin T."/>
            <person name="Detter J.C."/>
            <person name="Han C."/>
            <person name="Larimer F."/>
            <person name="Land M."/>
            <person name="Hauser L."/>
            <person name="Markowitz V."/>
            <person name="Cheng J.F."/>
            <person name="Hugenholtz P."/>
            <person name="Woyke T."/>
            <person name="Wu D."/>
            <person name="Steenblock K."/>
            <person name="Schneider S."/>
            <person name="Pukall R."/>
            <person name="Goeker M."/>
            <person name="Klenk H.P."/>
            <person name="Eisen J.A."/>
        </authorList>
    </citation>
    <scope>NUCLEOTIDE SEQUENCE [LARGE SCALE GENOMIC DNA]</scope>
    <source>
        <strain evidence="8">ATCC 49802 / DSM 20745 / S 6022</strain>
    </source>
</reference>
<dbReference type="Pfam" id="PF00188">
    <property type="entry name" value="CAP"/>
    <property type="match status" value="1"/>
</dbReference>
<comment type="subcellular location">
    <subcellularLocation>
        <location evidence="1">Membrane</location>
        <topology evidence="1">Multi-pass membrane protein</topology>
    </subcellularLocation>
</comment>
<name>D1C4F3_SPHTD</name>
<dbReference type="Pfam" id="PF02674">
    <property type="entry name" value="Colicin_V"/>
    <property type="match status" value="1"/>
</dbReference>
<dbReference type="PANTHER" id="PTHR31157">
    <property type="entry name" value="SCP DOMAIN-CONTAINING PROTEIN"/>
    <property type="match status" value="1"/>
</dbReference>
<gene>
    <name evidence="7" type="ordered locus">Sthe_1686</name>
</gene>
<dbReference type="InParanoid" id="D1C4F3"/>
<keyword evidence="4 5" id="KW-0472">Membrane</keyword>
<protein>
    <submittedName>
        <fullName evidence="7">SCP-like extracellular</fullName>
    </submittedName>
</protein>
<reference evidence="7 8" key="2">
    <citation type="journal article" date="2010" name="Stand. Genomic Sci.">
        <title>Complete genome sequence of Desulfohalobium retbaense type strain (HR(100)).</title>
        <authorList>
            <person name="Spring S."/>
            <person name="Nolan M."/>
            <person name="Lapidus A."/>
            <person name="Glavina Del Rio T."/>
            <person name="Copeland A."/>
            <person name="Tice H."/>
            <person name="Cheng J.F."/>
            <person name="Lucas S."/>
            <person name="Land M."/>
            <person name="Chen F."/>
            <person name="Bruce D."/>
            <person name="Goodwin L."/>
            <person name="Pitluck S."/>
            <person name="Ivanova N."/>
            <person name="Mavromatis K."/>
            <person name="Mikhailova N."/>
            <person name="Pati A."/>
            <person name="Chen A."/>
            <person name="Palaniappan K."/>
            <person name="Hauser L."/>
            <person name="Chang Y.J."/>
            <person name="Jeffries C.D."/>
            <person name="Munk C."/>
            <person name="Kiss H."/>
            <person name="Chain P."/>
            <person name="Han C."/>
            <person name="Brettin T."/>
            <person name="Detter J.C."/>
            <person name="Schuler E."/>
            <person name="Goker M."/>
            <person name="Rohde M."/>
            <person name="Bristow J."/>
            <person name="Eisen J.A."/>
            <person name="Markowitz V."/>
            <person name="Hugenholtz P."/>
            <person name="Kyrpides N.C."/>
            <person name="Klenk H.P."/>
        </authorList>
    </citation>
    <scope>NUCLEOTIDE SEQUENCE [LARGE SCALE GENOMIC DNA]</scope>
    <source>
        <strain evidence="8">ATCC 49802 / DSM 20745 / S 6022</strain>
    </source>
</reference>
<dbReference type="Proteomes" id="UP000002027">
    <property type="component" value="Chromosome 1"/>
</dbReference>
<feature type="transmembrane region" description="Helical" evidence="5">
    <location>
        <begin position="106"/>
        <end position="132"/>
    </location>
</feature>
<sequence length="322" mass="33436">MNWLDFVIVLIVLFGAAVGVRRGFFRGALDVVLVVVGLLAGAVGYRAASGLLERLIGEHGIVLNVAGFALVALVVQGILSAIAGITLGPIIGVVRAIPPIRWADEMLGLIPGAIKGLVVATLLVLLATLLSLGPITETGLERSHLASPLVARSARVLAWAQSRTGLNLADFTVITEPTGEAGVRLPFRVTQGLTVSPSDEDEMLALLNAERVAEGLPPLESDPALQEVARAHSSEMFSLGYFAHESPVSGAPADRLQAAGIPFTVAGENLAYAPTVAIAHRGLMQSPGHRANILSPEYTRVGIGVVSAPTGGKMFTQVFAAG</sequence>
<dbReference type="GO" id="GO:0009403">
    <property type="term" value="P:toxin biosynthetic process"/>
    <property type="evidence" value="ECO:0007669"/>
    <property type="project" value="InterPro"/>
</dbReference>
<dbReference type="PANTHER" id="PTHR31157:SF1">
    <property type="entry name" value="SCP DOMAIN-CONTAINING PROTEIN"/>
    <property type="match status" value="1"/>
</dbReference>
<evidence type="ECO:0000313" key="7">
    <source>
        <dbReference type="EMBL" id="ACZ39120.1"/>
    </source>
</evidence>
<dbReference type="eggNOG" id="COG2340">
    <property type="taxonomic scope" value="Bacteria"/>
</dbReference>
<evidence type="ECO:0000256" key="1">
    <source>
        <dbReference type="ARBA" id="ARBA00004141"/>
    </source>
</evidence>
<dbReference type="eggNOG" id="COG1286">
    <property type="taxonomic scope" value="Bacteria"/>
</dbReference>
<evidence type="ECO:0000256" key="4">
    <source>
        <dbReference type="ARBA" id="ARBA00023136"/>
    </source>
</evidence>
<feature type="transmembrane region" description="Helical" evidence="5">
    <location>
        <begin position="31"/>
        <end position="48"/>
    </location>
</feature>
<keyword evidence="3 5" id="KW-1133">Transmembrane helix</keyword>
<dbReference type="InterPro" id="IPR035940">
    <property type="entry name" value="CAP_sf"/>
</dbReference>
<dbReference type="AlphaFoldDB" id="D1C4F3"/>
<keyword evidence="2 5" id="KW-0812">Transmembrane</keyword>
<dbReference type="OrthoDB" id="9783944at2"/>
<evidence type="ECO:0000256" key="2">
    <source>
        <dbReference type="ARBA" id="ARBA00022692"/>
    </source>
</evidence>
<evidence type="ECO:0000256" key="3">
    <source>
        <dbReference type="ARBA" id="ARBA00022989"/>
    </source>
</evidence>
<dbReference type="InterPro" id="IPR003825">
    <property type="entry name" value="Colicin-V_CvpA"/>
</dbReference>
<dbReference type="CDD" id="cd05379">
    <property type="entry name" value="CAP_bacterial"/>
    <property type="match status" value="1"/>
</dbReference>
<organism evidence="7 8">
    <name type="scientific">Sphaerobacter thermophilus (strain ATCC 49802 / DSM 20745 / KCCM 41009 / NCIMB 13125 / S 6022)</name>
    <dbReference type="NCBI Taxonomy" id="479434"/>
    <lineage>
        <taxon>Bacteria</taxon>
        <taxon>Pseudomonadati</taxon>
        <taxon>Thermomicrobiota</taxon>
        <taxon>Thermomicrobia</taxon>
        <taxon>Sphaerobacterales</taxon>
        <taxon>Sphaerobacterineae</taxon>
        <taxon>Sphaerobacteraceae</taxon>
        <taxon>Sphaerobacter</taxon>
    </lineage>
</organism>
<evidence type="ECO:0000313" key="8">
    <source>
        <dbReference type="Proteomes" id="UP000002027"/>
    </source>
</evidence>
<evidence type="ECO:0000256" key="5">
    <source>
        <dbReference type="SAM" id="Phobius"/>
    </source>
</evidence>